<dbReference type="EMBL" id="JBHSED010000058">
    <property type="protein sequence ID" value="MFC4306304.1"/>
    <property type="molecule type" value="Genomic_DNA"/>
</dbReference>
<dbReference type="PANTHER" id="PTHR30036">
    <property type="entry name" value="D-XYLOSE-BINDING PERIPLASMIC PROTEIN"/>
    <property type="match status" value="1"/>
</dbReference>
<feature type="signal peptide" evidence="3">
    <location>
        <begin position="1"/>
        <end position="21"/>
    </location>
</feature>
<dbReference type="InterPro" id="IPR050555">
    <property type="entry name" value="Bact_Solute-Bind_Prot2"/>
</dbReference>
<gene>
    <name evidence="5" type="ORF">ACFO1S_23040</name>
</gene>
<organism evidence="5 6">
    <name type="scientific">Cohnella boryungensis</name>
    <dbReference type="NCBI Taxonomy" id="768479"/>
    <lineage>
        <taxon>Bacteria</taxon>
        <taxon>Bacillati</taxon>
        <taxon>Bacillota</taxon>
        <taxon>Bacilli</taxon>
        <taxon>Bacillales</taxon>
        <taxon>Paenibacillaceae</taxon>
        <taxon>Cohnella</taxon>
    </lineage>
</organism>
<dbReference type="InterPro" id="IPR028082">
    <property type="entry name" value="Peripla_BP_I"/>
</dbReference>
<feature type="domain" description="Periplasmic binding protein" evidence="4">
    <location>
        <begin position="48"/>
        <end position="302"/>
    </location>
</feature>
<evidence type="ECO:0000256" key="2">
    <source>
        <dbReference type="ARBA" id="ARBA00022729"/>
    </source>
</evidence>
<evidence type="ECO:0000313" key="6">
    <source>
        <dbReference type="Proteomes" id="UP001595755"/>
    </source>
</evidence>
<accession>A0ABV8SFF5</accession>
<keyword evidence="6" id="KW-1185">Reference proteome</keyword>
<dbReference type="Proteomes" id="UP001595755">
    <property type="component" value="Unassembled WGS sequence"/>
</dbReference>
<evidence type="ECO:0000256" key="3">
    <source>
        <dbReference type="SAM" id="SignalP"/>
    </source>
</evidence>
<evidence type="ECO:0000313" key="5">
    <source>
        <dbReference type="EMBL" id="MFC4306304.1"/>
    </source>
</evidence>
<dbReference type="SUPFAM" id="SSF53822">
    <property type="entry name" value="Periplasmic binding protein-like I"/>
    <property type="match status" value="1"/>
</dbReference>
<reference evidence="6" key="1">
    <citation type="journal article" date="2019" name="Int. J. Syst. Evol. Microbiol.">
        <title>The Global Catalogue of Microorganisms (GCM) 10K type strain sequencing project: providing services to taxonomists for standard genome sequencing and annotation.</title>
        <authorList>
            <consortium name="The Broad Institute Genomics Platform"/>
            <consortium name="The Broad Institute Genome Sequencing Center for Infectious Disease"/>
            <person name="Wu L."/>
            <person name="Ma J."/>
        </authorList>
    </citation>
    <scope>NUCLEOTIDE SEQUENCE [LARGE SCALE GENOMIC DNA]</scope>
    <source>
        <strain evidence="6">CGMCC 4.1641</strain>
    </source>
</reference>
<keyword evidence="2 3" id="KW-0732">Signal</keyword>
<dbReference type="RefSeq" id="WP_204601627.1">
    <property type="nucleotide sequence ID" value="NZ_JBHSED010000058.1"/>
</dbReference>
<sequence>MAQTKKGVFVVLMLIMAVLVAACGENKGKPGETGGADPEKETNKKIRIGIAMKTEVQPRWKFDLQYMQEKAQELGAELIVQWANDDVSKQANQVENLLSQGIDALVIVPVSDKTGPVVDKAKSAGVPVIAYDAMIQNSDIDLYVTRNNYKVGELQAQAALKYTGGKGNFVLLKGDPATTVAQGIAQAYEKILKTNADIHIVAEQWHQNWSTEKALKTAEDALSAQNDNIQAFVSSNDGMAMGITQAVKGRDLDGKVFISGLDVEVGSARLIAEGIQTMSVWTKLDEGAKRTIEAAVALAKGEAPQADEVTNNGKKDVPTLAVDVVEVNKDNLCTFINEMAPTGWMTEEEVFVNVPNACK</sequence>
<dbReference type="PANTHER" id="PTHR30036:SF1">
    <property type="entry name" value="D-XYLOSE-BINDING PERIPLASMIC PROTEIN"/>
    <property type="match status" value="1"/>
</dbReference>
<dbReference type="InterPro" id="IPR025997">
    <property type="entry name" value="SBP_2_dom"/>
</dbReference>
<dbReference type="PROSITE" id="PS51257">
    <property type="entry name" value="PROKAR_LIPOPROTEIN"/>
    <property type="match status" value="1"/>
</dbReference>
<dbReference type="CDD" id="cd19992">
    <property type="entry name" value="PBP1_ABC_xylose_binding-like"/>
    <property type="match status" value="1"/>
</dbReference>
<dbReference type="Pfam" id="PF13407">
    <property type="entry name" value="Peripla_BP_4"/>
    <property type="match status" value="1"/>
</dbReference>
<evidence type="ECO:0000259" key="4">
    <source>
        <dbReference type="Pfam" id="PF13407"/>
    </source>
</evidence>
<name>A0ABV8SFF5_9BACL</name>
<feature type="chain" id="PRO_5046398901" evidence="3">
    <location>
        <begin position="22"/>
        <end position="359"/>
    </location>
</feature>
<comment type="caution">
    <text evidence="5">The sequence shown here is derived from an EMBL/GenBank/DDBJ whole genome shotgun (WGS) entry which is preliminary data.</text>
</comment>
<dbReference type="Gene3D" id="3.40.50.2300">
    <property type="match status" value="2"/>
</dbReference>
<protein>
    <submittedName>
        <fullName evidence="5">Substrate-binding domain-containing protein</fullName>
    </submittedName>
</protein>
<proteinExistence type="predicted"/>
<comment type="subcellular location">
    <subcellularLocation>
        <location evidence="1">Cell envelope</location>
    </subcellularLocation>
</comment>
<evidence type="ECO:0000256" key="1">
    <source>
        <dbReference type="ARBA" id="ARBA00004196"/>
    </source>
</evidence>